<dbReference type="SUPFAM" id="SSF56784">
    <property type="entry name" value="HAD-like"/>
    <property type="match status" value="1"/>
</dbReference>
<feature type="non-terminal residue" evidence="1">
    <location>
        <position position="101"/>
    </location>
</feature>
<organism evidence="1">
    <name type="scientific">marine metagenome</name>
    <dbReference type="NCBI Taxonomy" id="408172"/>
    <lineage>
        <taxon>unclassified sequences</taxon>
        <taxon>metagenomes</taxon>
        <taxon>ecological metagenomes</taxon>
    </lineage>
</organism>
<proteinExistence type="predicted"/>
<dbReference type="Gene3D" id="3.40.50.1000">
    <property type="entry name" value="HAD superfamily/HAD-like"/>
    <property type="match status" value="1"/>
</dbReference>
<dbReference type="AlphaFoldDB" id="A0A382PQT0"/>
<dbReference type="InterPro" id="IPR006549">
    <property type="entry name" value="HAD-SF_hydro_IIIA"/>
</dbReference>
<dbReference type="EMBL" id="UINC01109143">
    <property type="protein sequence ID" value="SVC75763.1"/>
    <property type="molecule type" value="Genomic_DNA"/>
</dbReference>
<dbReference type="InterPro" id="IPR023214">
    <property type="entry name" value="HAD_sf"/>
</dbReference>
<sequence length="101" mass="11151">MDMNKAVFLDRDGVINEIVFHEDVEVLDSPFNTQQVRILEGVFAAIATFNQLGYKVLVMTNQPGAAKGKMSLARIDEVNQHIVSLASKSGAQIDQVYCCPH</sequence>
<evidence type="ECO:0008006" key="2">
    <source>
        <dbReference type="Google" id="ProtNLM"/>
    </source>
</evidence>
<gene>
    <name evidence="1" type="ORF">METZ01_LOCUS328617</name>
</gene>
<evidence type="ECO:0000313" key="1">
    <source>
        <dbReference type="EMBL" id="SVC75763.1"/>
    </source>
</evidence>
<dbReference type="PANTHER" id="PTHR42891:SF1">
    <property type="entry name" value="D-GLYCERO-BETA-D-MANNO-HEPTOSE-1,7-BISPHOSPHATE 7-PHOSPHATASE"/>
    <property type="match status" value="1"/>
</dbReference>
<dbReference type="NCBIfam" id="TIGR01662">
    <property type="entry name" value="HAD-SF-IIIA"/>
    <property type="match status" value="1"/>
</dbReference>
<dbReference type="GO" id="GO:0016791">
    <property type="term" value="F:phosphatase activity"/>
    <property type="evidence" value="ECO:0007669"/>
    <property type="project" value="InterPro"/>
</dbReference>
<dbReference type="InterPro" id="IPR004446">
    <property type="entry name" value="Heptose_bisP_phosphatase"/>
</dbReference>
<name>A0A382PQT0_9ZZZZ</name>
<protein>
    <recommendedName>
        <fullName evidence="2">D,D-heptose 1,7-bisphosphate phosphatase</fullName>
    </recommendedName>
</protein>
<dbReference type="PANTHER" id="PTHR42891">
    <property type="entry name" value="D-GLYCERO-BETA-D-MANNO-HEPTOSE-1,7-BISPHOSPHATE 7-PHOSPHATASE"/>
    <property type="match status" value="1"/>
</dbReference>
<dbReference type="GO" id="GO:0005975">
    <property type="term" value="P:carbohydrate metabolic process"/>
    <property type="evidence" value="ECO:0007669"/>
    <property type="project" value="InterPro"/>
</dbReference>
<dbReference type="InterPro" id="IPR036412">
    <property type="entry name" value="HAD-like_sf"/>
</dbReference>
<reference evidence="1" key="1">
    <citation type="submission" date="2018-05" db="EMBL/GenBank/DDBJ databases">
        <authorList>
            <person name="Lanie J.A."/>
            <person name="Ng W.-L."/>
            <person name="Kazmierczak K.M."/>
            <person name="Andrzejewski T.M."/>
            <person name="Davidsen T.M."/>
            <person name="Wayne K.J."/>
            <person name="Tettelin H."/>
            <person name="Glass J.I."/>
            <person name="Rusch D."/>
            <person name="Podicherti R."/>
            <person name="Tsui H.-C.T."/>
            <person name="Winkler M.E."/>
        </authorList>
    </citation>
    <scope>NUCLEOTIDE SEQUENCE</scope>
</reference>
<accession>A0A382PQT0</accession>